<proteinExistence type="predicted"/>
<name>I0V4U5_9PSEU</name>
<dbReference type="AlphaFoldDB" id="I0V4U5"/>
<accession>I0V4U5</accession>
<gene>
    <name evidence="2" type="ORF">SacxiDRAFT_2936</name>
</gene>
<feature type="domain" description="Tetracyclin repressor-like C-terminal group 31" evidence="1">
    <location>
        <begin position="80"/>
        <end position="178"/>
    </location>
</feature>
<reference evidence="2 3" key="1">
    <citation type="submission" date="2012-01" db="EMBL/GenBank/DDBJ databases">
        <title>Improved High-Quality Draft sequence of Saccharomonospora xinjiangensis XJ-54.</title>
        <authorList>
            <consortium name="US DOE Joint Genome Institute"/>
            <person name="Lucas S."/>
            <person name="Han J."/>
            <person name="Lapidus A."/>
            <person name="Cheng J.-F."/>
            <person name="Goodwin L."/>
            <person name="Pitluck S."/>
            <person name="Peters L."/>
            <person name="Mikhailova N."/>
            <person name="Teshima H."/>
            <person name="Detter J.C."/>
            <person name="Han C."/>
            <person name="Tapia R."/>
            <person name="Land M."/>
            <person name="Hauser L."/>
            <person name="Kyrpides N."/>
            <person name="Ivanova N."/>
            <person name="Pagani I."/>
            <person name="Brambilla E.-M."/>
            <person name="Klenk H.-P."/>
            <person name="Woyke T."/>
        </authorList>
    </citation>
    <scope>NUCLEOTIDE SEQUENCE [LARGE SCALE GENOMIC DNA]</scope>
    <source>
        <strain evidence="2 3">XJ-54</strain>
    </source>
</reference>
<dbReference type="SUPFAM" id="SSF46689">
    <property type="entry name" value="Homeodomain-like"/>
    <property type="match status" value="1"/>
</dbReference>
<dbReference type="EMBL" id="JH636049">
    <property type="protein sequence ID" value="EID55148.1"/>
    <property type="molecule type" value="Genomic_DNA"/>
</dbReference>
<evidence type="ECO:0000313" key="3">
    <source>
        <dbReference type="Proteomes" id="UP000004691"/>
    </source>
</evidence>
<sequence length="200" mass="21351">MSDTDRRVLIGEAALDVAAERGARALTHRAVDVRLGLPVGSTSFYFRTRKELLRAAVTRLALRARADFEEAEEEQEAPSDVEDAALRIASLLDHMVGPRRRDTMARYALVVEVADEPELRAALARAAFSVPLAADLLTTLGASEPRAGADLVAFTEGLVFDRVAGNGALDAPEPGSAESVGRFADAVAIFLRGAVEPSPR</sequence>
<dbReference type="InterPro" id="IPR009057">
    <property type="entry name" value="Homeodomain-like_sf"/>
</dbReference>
<dbReference type="InterPro" id="IPR041583">
    <property type="entry name" value="TetR_C_31"/>
</dbReference>
<dbReference type="eggNOG" id="COG3226">
    <property type="taxonomic scope" value="Bacteria"/>
</dbReference>
<protein>
    <recommendedName>
        <fullName evidence="1">Tetracyclin repressor-like C-terminal group 31 domain-containing protein</fullName>
    </recommendedName>
</protein>
<evidence type="ECO:0000259" key="1">
    <source>
        <dbReference type="Pfam" id="PF17940"/>
    </source>
</evidence>
<evidence type="ECO:0000313" key="2">
    <source>
        <dbReference type="EMBL" id="EID55148.1"/>
    </source>
</evidence>
<dbReference type="HOGENOM" id="CLU_069356_21_0_11"/>
<dbReference type="Proteomes" id="UP000004691">
    <property type="component" value="Unassembled WGS sequence"/>
</dbReference>
<keyword evidence="3" id="KW-1185">Reference proteome</keyword>
<dbReference type="OrthoDB" id="7506349at2"/>
<dbReference type="Pfam" id="PF17940">
    <property type="entry name" value="TetR_C_31"/>
    <property type="match status" value="1"/>
</dbReference>
<dbReference type="Gene3D" id="1.10.357.10">
    <property type="entry name" value="Tetracycline Repressor, domain 2"/>
    <property type="match status" value="1"/>
</dbReference>
<organism evidence="2 3">
    <name type="scientific">Saccharomonospora xinjiangensis XJ-54</name>
    <dbReference type="NCBI Taxonomy" id="882086"/>
    <lineage>
        <taxon>Bacteria</taxon>
        <taxon>Bacillati</taxon>
        <taxon>Actinomycetota</taxon>
        <taxon>Actinomycetes</taxon>
        <taxon>Pseudonocardiales</taxon>
        <taxon>Pseudonocardiaceae</taxon>
        <taxon>Saccharomonospora</taxon>
    </lineage>
</organism>
<dbReference type="STRING" id="882086.SacxiDRAFT_2936"/>